<evidence type="ECO:0000313" key="3">
    <source>
        <dbReference type="EMBL" id="GAA1691378.1"/>
    </source>
</evidence>
<feature type="compositionally biased region" description="Pro residues" evidence="1">
    <location>
        <begin position="434"/>
        <end position="450"/>
    </location>
</feature>
<dbReference type="Gene3D" id="2.80.10.50">
    <property type="match status" value="1"/>
</dbReference>
<sequence length="603" mass="63240">MTDQHGTEPDATAGQRPYAQLSDAELTERIRSGAPTALPATQQLRERHLPAVLSYARLCARTRADADQLADLSFGLAAQETCRGIDPWGPWRHHLLLLVQRVAATWAEGNRAERLDPPFAEWLGRSGITADGEAGRRRPQERSAILGGFLSLSARTRDVLWYSVVDEDPDTAVATFAGLAPHTVPTLRETARDALREAWLRTHLERGGEQTCQGFRGLIEAAVRPDNPRRCDDLDRHLSACPSCAGVYGDLIRLDEDPRTVIADGLLGWGGAAYVTAGPVDGLPSVGSATPSHAGPRQPDPPLAPAPPTPHPPAETAGDAMAAGVAGGAGIAPNAANAPMDGGSAGRWRRPAWTGSRPPATTALIAVAAVAAVAATVAVLVSGGDDMTPAGGTNTPPPVSATATPSAQPTTEPPAPTKRPQRPPNPGGMTEPPTTAPTTPPPSTAPPSGAPIPGGTYTLVINADSGLCLDIRDQRLEKRTDAVLAPCAGTDTQRWRLDSEGLLHTEADPDFCLDSRGDTDRGVGIWPCSSADGDNGENLRFAVDRQGLIRPHIAPDFAITPDDDEADSQVELRSAEDRNDQRWNAGYTGTSSADVSVSGPAAR</sequence>
<evidence type="ECO:0000259" key="2">
    <source>
        <dbReference type="SMART" id="SM00458"/>
    </source>
</evidence>
<organism evidence="3 4">
    <name type="scientific">Streptomyces yatensis</name>
    <dbReference type="NCBI Taxonomy" id="155177"/>
    <lineage>
        <taxon>Bacteria</taxon>
        <taxon>Bacillati</taxon>
        <taxon>Actinomycetota</taxon>
        <taxon>Actinomycetes</taxon>
        <taxon>Kitasatosporales</taxon>
        <taxon>Streptomycetaceae</taxon>
        <taxon>Streptomyces</taxon>
        <taxon>Streptomyces violaceusniger group</taxon>
    </lineage>
</organism>
<dbReference type="EMBL" id="BAAALR010000045">
    <property type="protein sequence ID" value="GAA1691378.1"/>
    <property type="molecule type" value="Genomic_DNA"/>
</dbReference>
<feature type="compositionally biased region" description="Pro residues" evidence="1">
    <location>
        <begin position="411"/>
        <end position="426"/>
    </location>
</feature>
<dbReference type="Pfam" id="PF00652">
    <property type="entry name" value="Ricin_B_lectin"/>
    <property type="match status" value="1"/>
</dbReference>
<dbReference type="InterPro" id="IPR035992">
    <property type="entry name" value="Ricin_B-like_lectins"/>
</dbReference>
<feature type="compositionally biased region" description="Low complexity" evidence="1">
    <location>
        <begin position="400"/>
        <end position="410"/>
    </location>
</feature>
<dbReference type="PROSITE" id="PS50231">
    <property type="entry name" value="RICIN_B_LECTIN"/>
    <property type="match status" value="1"/>
</dbReference>
<name>A0ABN2HQF7_9ACTN</name>
<evidence type="ECO:0000313" key="4">
    <source>
        <dbReference type="Proteomes" id="UP001499947"/>
    </source>
</evidence>
<protein>
    <recommendedName>
        <fullName evidence="2">Ricin B lectin domain-containing protein</fullName>
    </recommendedName>
</protein>
<proteinExistence type="predicted"/>
<keyword evidence="4" id="KW-1185">Reference proteome</keyword>
<gene>
    <name evidence="3" type="ORF">GCM10009680_33530</name>
</gene>
<dbReference type="InterPro" id="IPR000772">
    <property type="entry name" value="Ricin_B_lectin"/>
</dbReference>
<feature type="compositionally biased region" description="Pro residues" evidence="1">
    <location>
        <begin position="298"/>
        <end position="313"/>
    </location>
</feature>
<feature type="region of interest" description="Disordered" evidence="1">
    <location>
        <begin position="388"/>
        <end position="457"/>
    </location>
</feature>
<comment type="caution">
    <text evidence="3">The sequence shown here is derived from an EMBL/GenBank/DDBJ whole genome shotgun (WGS) entry which is preliminary data.</text>
</comment>
<feature type="region of interest" description="Disordered" evidence="1">
    <location>
        <begin position="554"/>
        <end position="603"/>
    </location>
</feature>
<evidence type="ECO:0000256" key="1">
    <source>
        <dbReference type="SAM" id="MobiDB-lite"/>
    </source>
</evidence>
<dbReference type="SMART" id="SM00458">
    <property type="entry name" value="RICIN"/>
    <property type="match status" value="1"/>
</dbReference>
<dbReference type="Proteomes" id="UP001499947">
    <property type="component" value="Unassembled WGS sequence"/>
</dbReference>
<reference evidence="3 4" key="1">
    <citation type="journal article" date="2019" name="Int. J. Syst. Evol. Microbiol.">
        <title>The Global Catalogue of Microorganisms (GCM) 10K type strain sequencing project: providing services to taxonomists for standard genome sequencing and annotation.</title>
        <authorList>
            <consortium name="The Broad Institute Genomics Platform"/>
            <consortium name="The Broad Institute Genome Sequencing Center for Infectious Disease"/>
            <person name="Wu L."/>
            <person name="Ma J."/>
        </authorList>
    </citation>
    <scope>NUCLEOTIDE SEQUENCE [LARGE SCALE GENOMIC DNA]</scope>
    <source>
        <strain evidence="3 4">JCM 13244</strain>
    </source>
</reference>
<accession>A0ABN2HQF7</accession>
<feature type="region of interest" description="Disordered" evidence="1">
    <location>
        <begin position="285"/>
        <end position="319"/>
    </location>
</feature>
<dbReference type="RefSeq" id="WP_211127482.1">
    <property type="nucleotide sequence ID" value="NZ_BAAALR010000045.1"/>
</dbReference>
<dbReference type="SUPFAM" id="SSF50370">
    <property type="entry name" value="Ricin B-like lectins"/>
    <property type="match status" value="1"/>
</dbReference>
<feature type="region of interest" description="Disordered" evidence="1">
    <location>
        <begin position="334"/>
        <end position="355"/>
    </location>
</feature>
<feature type="domain" description="Ricin B lectin" evidence="2">
    <location>
        <begin position="455"/>
        <end position="586"/>
    </location>
</feature>